<dbReference type="InterPro" id="IPR049278">
    <property type="entry name" value="MS_channel_C"/>
</dbReference>
<feature type="domain" description="Mechanosensitive ion channel MscS C-terminal" evidence="9">
    <location>
        <begin position="182"/>
        <end position="264"/>
    </location>
</feature>
<dbReference type="BioCyc" id="FSP457404-HMP:GTSQ-1685-MONOMER"/>
<comment type="similarity">
    <text evidence="2">Belongs to the MscS (TC 1.A.23) family.</text>
</comment>
<name>H1PTD4_9FUSO</name>
<dbReference type="Gene3D" id="3.30.70.100">
    <property type="match status" value="1"/>
</dbReference>
<dbReference type="Pfam" id="PF21082">
    <property type="entry name" value="MS_channel_3rd"/>
    <property type="match status" value="1"/>
</dbReference>
<dbReference type="InterPro" id="IPR010920">
    <property type="entry name" value="LSM_dom_sf"/>
</dbReference>
<keyword evidence="3" id="KW-1003">Cell membrane</keyword>
<gene>
    <name evidence="10" type="ORF">HMPREF0402_01677</name>
</gene>
<dbReference type="SUPFAM" id="SSF82689">
    <property type="entry name" value="Mechanosensitive channel protein MscS (YggB), C-terminal domain"/>
    <property type="match status" value="1"/>
</dbReference>
<dbReference type="PANTHER" id="PTHR30221">
    <property type="entry name" value="SMALL-CONDUCTANCE MECHANOSENSITIVE CHANNEL"/>
    <property type="match status" value="1"/>
</dbReference>
<evidence type="ECO:0000256" key="1">
    <source>
        <dbReference type="ARBA" id="ARBA00004651"/>
    </source>
</evidence>
<dbReference type="SUPFAM" id="SSF82861">
    <property type="entry name" value="Mechanosensitive channel protein MscS (YggB), transmembrane region"/>
    <property type="match status" value="1"/>
</dbReference>
<dbReference type="EMBL" id="AGWJ02000016">
    <property type="protein sequence ID" value="EHO81252.1"/>
    <property type="molecule type" value="Genomic_DNA"/>
</dbReference>
<feature type="transmembrane region" description="Helical" evidence="7">
    <location>
        <begin position="60"/>
        <end position="87"/>
    </location>
</feature>
<dbReference type="PATRIC" id="fig|457404.5.peg.1659"/>
<feature type="transmembrane region" description="Helical" evidence="7">
    <location>
        <begin position="27"/>
        <end position="48"/>
    </location>
</feature>
<dbReference type="Pfam" id="PF00924">
    <property type="entry name" value="MS_channel_2nd"/>
    <property type="match status" value="1"/>
</dbReference>
<keyword evidence="6 7" id="KW-0472">Membrane</keyword>
<keyword evidence="4 7" id="KW-0812">Transmembrane</keyword>
<dbReference type="InterPro" id="IPR006685">
    <property type="entry name" value="MscS_channel_2nd"/>
</dbReference>
<evidence type="ECO:0000256" key="6">
    <source>
        <dbReference type="ARBA" id="ARBA00023136"/>
    </source>
</evidence>
<dbReference type="PANTHER" id="PTHR30221:SF1">
    <property type="entry name" value="SMALL-CONDUCTANCE MECHANOSENSITIVE CHANNEL"/>
    <property type="match status" value="1"/>
</dbReference>
<dbReference type="PROSITE" id="PS01246">
    <property type="entry name" value="UPF0003"/>
    <property type="match status" value="1"/>
</dbReference>
<comment type="caution">
    <text evidence="10">The sequence shown here is derived from an EMBL/GenBank/DDBJ whole genome shotgun (WGS) entry which is preliminary data.</text>
</comment>
<dbReference type="InterPro" id="IPR023408">
    <property type="entry name" value="MscS_beta-dom_sf"/>
</dbReference>
<organism evidence="10 11">
    <name type="scientific">Fusobacterium ulcerans 12-1B</name>
    <dbReference type="NCBI Taxonomy" id="457404"/>
    <lineage>
        <taxon>Bacteria</taxon>
        <taxon>Fusobacteriati</taxon>
        <taxon>Fusobacteriota</taxon>
        <taxon>Fusobacteriia</taxon>
        <taxon>Fusobacteriales</taxon>
        <taxon>Fusobacteriaceae</taxon>
        <taxon>Fusobacterium</taxon>
    </lineage>
</organism>
<sequence>MQSNIENLMKKWGEDLIRVLPGTILRIIWIIFLIIIMKHVVNIIIQALKLLMEKSHVDELLSSFILSLTKTIIYIGFFFLVIGGLGVKATSLITLLGTAGLAVGLALQGSLSNLAGGVLILFFKPFLKGEYIKSNSGEGTVESIRILYTILTTLDNSRIIIPNSQLANAAIINISRNDERRVDLTVSVAYGTQEEKIKKILTEIAEENSNILHDKGYTIRMNKHNSSSLDYVYRVWTKKENYWEVYFSLTEKVAKYFERERIEIPYQKIDIYNKAK</sequence>
<evidence type="ECO:0000256" key="7">
    <source>
        <dbReference type="SAM" id="Phobius"/>
    </source>
</evidence>
<evidence type="ECO:0000313" key="11">
    <source>
        <dbReference type="Proteomes" id="UP000003233"/>
    </source>
</evidence>
<protein>
    <recommendedName>
        <fullName evidence="12">Small-conductance mechanosensitive channel</fullName>
    </recommendedName>
</protein>
<keyword evidence="11" id="KW-1185">Reference proteome</keyword>
<keyword evidence="5 7" id="KW-1133">Transmembrane helix</keyword>
<dbReference type="RefSeq" id="WP_008697215.1">
    <property type="nucleotide sequence ID" value="NZ_KE161007.1"/>
</dbReference>
<dbReference type="GO" id="GO:0008381">
    <property type="term" value="F:mechanosensitive monoatomic ion channel activity"/>
    <property type="evidence" value="ECO:0007669"/>
    <property type="project" value="InterPro"/>
</dbReference>
<evidence type="ECO:0000256" key="3">
    <source>
        <dbReference type="ARBA" id="ARBA00022475"/>
    </source>
</evidence>
<feature type="domain" description="Mechanosensitive ion channel MscS" evidence="8">
    <location>
        <begin position="110"/>
        <end position="176"/>
    </location>
</feature>
<evidence type="ECO:0000256" key="4">
    <source>
        <dbReference type="ARBA" id="ARBA00022692"/>
    </source>
</evidence>
<feature type="transmembrane region" description="Helical" evidence="7">
    <location>
        <begin position="99"/>
        <end position="123"/>
    </location>
</feature>
<dbReference type="HOGENOM" id="CLU_037945_1_1_0"/>
<dbReference type="Gene3D" id="1.10.287.1260">
    <property type="match status" value="1"/>
</dbReference>
<evidence type="ECO:0000313" key="10">
    <source>
        <dbReference type="EMBL" id="EHO81252.1"/>
    </source>
</evidence>
<dbReference type="InterPro" id="IPR011066">
    <property type="entry name" value="MscS_channel_C_sf"/>
</dbReference>
<proteinExistence type="inferred from homology"/>
<dbReference type="InterPro" id="IPR011014">
    <property type="entry name" value="MscS_channel_TM-2"/>
</dbReference>
<reference evidence="10 11" key="1">
    <citation type="submission" date="2012-07" db="EMBL/GenBank/DDBJ databases">
        <title>The Genome Sequence of Fusobacterium ulcerans 12_1B.</title>
        <authorList>
            <consortium name="The Broad Institute Genome Sequencing Platform"/>
            <person name="Earl A."/>
            <person name="Ward D."/>
            <person name="Feldgarden M."/>
            <person name="Gevers D."/>
            <person name="Strauss J."/>
            <person name="Ambrose C.E."/>
            <person name="Allen-Vercoe E."/>
            <person name="Walker B."/>
            <person name="Young S.K."/>
            <person name="Zeng Q."/>
            <person name="Gargeya S."/>
            <person name="Fitzgerald M."/>
            <person name="Haas B."/>
            <person name="Abouelleil A."/>
            <person name="Alvarado L."/>
            <person name="Arachchi H.M."/>
            <person name="Berlin A.M."/>
            <person name="Chapman S.B."/>
            <person name="Goldberg J."/>
            <person name="Griggs A."/>
            <person name="Gujja S."/>
            <person name="Hansen M."/>
            <person name="Howarth C."/>
            <person name="Imamovic A."/>
            <person name="Larimer J."/>
            <person name="McCowen C."/>
            <person name="Montmayeur A."/>
            <person name="Murphy C."/>
            <person name="Neiman D."/>
            <person name="Pearson M."/>
            <person name="Priest M."/>
            <person name="Roberts A."/>
            <person name="Saif S."/>
            <person name="Shea T."/>
            <person name="Sisk P."/>
            <person name="Sykes S."/>
            <person name="Wortman J."/>
            <person name="Nusbaum C."/>
            <person name="Birren B."/>
        </authorList>
    </citation>
    <scope>NUCLEOTIDE SEQUENCE [LARGE SCALE GENOMIC DNA]</scope>
    <source>
        <strain evidence="10 11">12_1B</strain>
    </source>
</reference>
<dbReference type="Proteomes" id="UP000003233">
    <property type="component" value="Unassembled WGS sequence"/>
</dbReference>
<evidence type="ECO:0008006" key="12">
    <source>
        <dbReference type="Google" id="ProtNLM"/>
    </source>
</evidence>
<accession>H1PTD4</accession>
<evidence type="ECO:0000259" key="9">
    <source>
        <dbReference type="Pfam" id="PF21082"/>
    </source>
</evidence>
<dbReference type="InterPro" id="IPR006686">
    <property type="entry name" value="MscS_channel_CS"/>
</dbReference>
<dbReference type="AlphaFoldDB" id="H1PTD4"/>
<evidence type="ECO:0000256" key="5">
    <source>
        <dbReference type="ARBA" id="ARBA00022989"/>
    </source>
</evidence>
<dbReference type="InterPro" id="IPR045275">
    <property type="entry name" value="MscS_archaea/bacteria_type"/>
</dbReference>
<evidence type="ECO:0000256" key="2">
    <source>
        <dbReference type="ARBA" id="ARBA00008017"/>
    </source>
</evidence>
<evidence type="ECO:0000259" key="8">
    <source>
        <dbReference type="Pfam" id="PF00924"/>
    </source>
</evidence>
<dbReference type="Gene3D" id="2.30.30.60">
    <property type="match status" value="1"/>
</dbReference>
<dbReference type="GO" id="GO:0005886">
    <property type="term" value="C:plasma membrane"/>
    <property type="evidence" value="ECO:0007669"/>
    <property type="project" value="UniProtKB-SubCell"/>
</dbReference>
<dbReference type="SUPFAM" id="SSF50182">
    <property type="entry name" value="Sm-like ribonucleoproteins"/>
    <property type="match status" value="1"/>
</dbReference>
<comment type="subcellular location">
    <subcellularLocation>
        <location evidence="1">Cell membrane</location>
        <topology evidence="1">Multi-pass membrane protein</topology>
    </subcellularLocation>
</comment>